<evidence type="ECO:0000256" key="1">
    <source>
        <dbReference type="SAM" id="Phobius"/>
    </source>
</evidence>
<keyword evidence="1" id="KW-0812">Transmembrane</keyword>
<organism evidence="2">
    <name type="scientific">marine metagenome</name>
    <dbReference type="NCBI Taxonomy" id="408172"/>
    <lineage>
        <taxon>unclassified sequences</taxon>
        <taxon>metagenomes</taxon>
        <taxon>ecological metagenomes</taxon>
    </lineage>
</organism>
<sequence length="189" mass="20712">MKENRKTKGLGIFGFKLGSIVIGTFMTSPVWLNAVGSTDGDAPSLNTGSGEDNGTEFSEFYTKLTEEVNNDANDSRTTLLKGIHSLLQIFESDEVNGLKDFVVQLGVEPSIREFTLTDLPLEDNYTFELNRNFNSAKLAELLEDGIIPTLKETEAHFAGIPVTSVIILEPEFTGAEETITVDYADILVL</sequence>
<feature type="transmembrane region" description="Helical" evidence="1">
    <location>
        <begin position="12"/>
        <end position="32"/>
    </location>
</feature>
<accession>A0A383DTG8</accession>
<reference evidence="2" key="1">
    <citation type="submission" date="2018-05" db="EMBL/GenBank/DDBJ databases">
        <authorList>
            <person name="Lanie J.A."/>
            <person name="Ng W.-L."/>
            <person name="Kazmierczak K.M."/>
            <person name="Andrzejewski T.M."/>
            <person name="Davidsen T.M."/>
            <person name="Wayne K.J."/>
            <person name="Tettelin H."/>
            <person name="Glass J.I."/>
            <person name="Rusch D."/>
            <person name="Podicherti R."/>
            <person name="Tsui H.-C.T."/>
            <person name="Winkler M.E."/>
        </authorList>
    </citation>
    <scope>NUCLEOTIDE SEQUENCE</scope>
</reference>
<protein>
    <submittedName>
        <fullName evidence="2">Uncharacterized protein</fullName>
    </submittedName>
</protein>
<keyword evidence="1" id="KW-1133">Transmembrane helix</keyword>
<proteinExistence type="predicted"/>
<feature type="non-terminal residue" evidence="2">
    <location>
        <position position="189"/>
    </location>
</feature>
<dbReference type="AlphaFoldDB" id="A0A383DTG8"/>
<gene>
    <name evidence="2" type="ORF">METZ01_LOCUS500655</name>
</gene>
<keyword evidence="1" id="KW-0472">Membrane</keyword>
<name>A0A383DTG8_9ZZZZ</name>
<evidence type="ECO:0000313" key="2">
    <source>
        <dbReference type="EMBL" id="SVE47801.1"/>
    </source>
</evidence>
<dbReference type="EMBL" id="UINC01220058">
    <property type="protein sequence ID" value="SVE47801.1"/>
    <property type="molecule type" value="Genomic_DNA"/>
</dbReference>